<name>A0A0C3FE96_PILCF</name>
<evidence type="ECO:0000256" key="1">
    <source>
        <dbReference type="SAM" id="MobiDB-lite"/>
    </source>
</evidence>
<dbReference type="EMBL" id="KN832993">
    <property type="protein sequence ID" value="KIM82750.1"/>
    <property type="molecule type" value="Genomic_DNA"/>
</dbReference>
<reference evidence="3" key="2">
    <citation type="submission" date="2015-01" db="EMBL/GenBank/DDBJ databases">
        <title>Evolutionary Origins and Diversification of the Mycorrhizal Mutualists.</title>
        <authorList>
            <consortium name="DOE Joint Genome Institute"/>
            <consortium name="Mycorrhizal Genomics Consortium"/>
            <person name="Kohler A."/>
            <person name="Kuo A."/>
            <person name="Nagy L.G."/>
            <person name="Floudas D."/>
            <person name="Copeland A."/>
            <person name="Barry K.W."/>
            <person name="Cichocki N."/>
            <person name="Veneault-Fourrey C."/>
            <person name="LaButti K."/>
            <person name="Lindquist E.A."/>
            <person name="Lipzen A."/>
            <person name="Lundell T."/>
            <person name="Morin E."/>
            <person name="Murat C."/>
            <person name="Riley R."/>
            <person name="Ohm R."/>
            <person name="Sun H."/>
            <person name="Tunlid A."/>
            <person name="Henrissat B."/>
            <person name="Grigoriev I.V."/>
            <person name="Hibbett D.S."/>
            <person name="Martin F."/>
        </authorList>
    </citation>
    <scope>NUCLEOTIDE SEQUENCE [LARGE SCALE GENOMIC DNA]</scope>
    <source>
        <strain evidence="3">F 1598</strain>
    </source>
</reference>
<feature type="compositionally biased region" description="Low complexity" evidence="1">
    <location>
        <begin position="378"/>
        <end position="389"/>
    </location>
</feature>
<accession>A0A0C3FE96</accession>
<gene>
    <name evidence="2" type="ORF">PILCRDRAFT_820047</name>
</gene>
<feature type="compositionally biased region" description="Polar residues" evidence="1">
    <location>
        <begin position="277"/>
        <end position="286"/>
    </location>
</feature>
<dbReference type="OrthoDB" id="3265918at2759"/>
<feature type="region of interest" description="Disordered" evidence="1">
    <location>
        <begin position="251"/>
        <end position="428"/>
    </location>
</feature>
<protein>
    <submittedName>
        <fullName evidence="2">Uncharacterized protein</fullName>
    </submittedName>
</protein>
<dbReference type="AlphaFoldDB" id="A0A0C3FE96"/>
<evidence type="ECO:0000313" key="3">
    <source>
        <dbReference type="Proteomes" id="UP000054166"/>
    </source>
</evidence>
<feature type="compositionally biased region" description="Polar residues" evidence="1">
    <location>
        <begin position="395"/>
        <end position="420"/>
    </location>
</feature>
<proteinExistence type="predicted"/>
<keyword evidence="3" id="KW-1185">Reference proteome</keyword>
<organism evidence="2 3">
    <name type="scientific">Piloderma croceum (strain F 1598)</name>
    <dbReference type="NCBI Taxonomy" id="765440"/>
    <lineage>
        <taxon>Eukaryota</taxon>
        <taxon>Fungi</taxon>
        <taxon>Dikarya</taxon>
        <taxon>Basidiomycota</taxon>
        <taxon>Agaricomycotina</taxon>
        <taxon>Agaricomycetes</taxon>
        <taxon>Agaricomycetidae</taxon>
        <taxon>Atheliales</taxon>
        <taxon>Atheliaceae</taxon>
        <taxon>Piloderma</taxon>
    </lineage>
</organism>
<evidence type="ECO:0000313" key="2">
    <source>
        <dbReference type="EMBL" id="KIM82750.1"/>
    </source>
</evidence>
<sequence>MHKCHELSRLPKAKSIKSIKFRRTTPGCVQELLGCRSPEKTRLVDESHPAAKLRPRYPRFSNAHITIRAFPKAVLGIPEVIWPDPPFNYLVDLKWSERLEALRKTAEEGEVADKNADLPIDKVNMSLTFVVGKKAVHKNAVVRKRIVRRIKTVISLIVTRGADVERIGDTCAVLKETTGLILNNDANINPHQWIAPGWTYSIIPTLSIYRMPYPELVSILRDGLGAIHTKIGMLEARWISEANLELPKQQTAFDSRPQPPHQELSPSSFGPPDGQPMTKNRITKTSFGLKPPSADLKSAPPVSPPPSSSRSPPTHPYEVTVPSIRVTRTPFGLRFSPVPTADSPMKPPSQATSTPTPIPRLFFPTFPPNSDTPPSADPSSNTNSSNIPIPDKHSPTLSSNSDSPLSAIPSSNTYSSNIQDNQKRKVPK</sequence>
<reference evidence="2 3" key="1">
    <citation type="submission" date="2014-04" db="EMBL/GenBank/DDBJ databases">
        <authorList>
            <consortium name="DOE Joint Genome Institute"/>
            <person name="Kuo A."/>
            <person name="Tarkka M."/>
            <person name="Buscot F."/>
            <person name="Kohler A."/>
            <person name="Nagy L.G."/>
            <person name="Floudas D."/>
            <person name="Copeland A."/>
            <person name="Barry K.W."/>
            <person name="Cichocki N."/>
            <person name="Veneault-Fourrey C."/>
            <person name="LaButti K."/>
            <person name="Lindquist E.A."/>
            <person name="Lipzen A."/>
            <person name="Lundell T."/>
            <person name="Morin E."/>
            <person name="Murat C."/>
            <person name="Sun H."/>
            <person name="Tunlid A."/>
            <person name="Henrissat B."/>
            <person name="Grigoriev I.V."/>
            <person name="Hibbett D.S."/>
            <person name="Martin F."/>
            <person name="Nordberg H.P."/>
            <person name="Cantor M.N."/>
            <person name="Hua S.X."/>
        </authorList>
    </citation>
    <scope>NUCLEOTIDE SEQUENCE [LARGE SCALE GENOMIC DNA]</scope>
    <source>
        <strain evidence="2 3">F 1598</strain>
    </source>
</reference>
<dbReference type="STRING" id="765440.A0A0C3FE96"/>
<dbReference type="InParanoid" id="A0A0C3FE96"/>
<dbReference type="HOGENOM" id="CLU_725962_0_0_1"/>
<dbReference type="Proteomes" id="UP000054166">
    <property type="component" value="Unassembled WGS sequence"/>
</dbReference>